<feature type="domain" description="Small ribosomal subunit protein uS3 C-terminal" evidence="8">
    <location>
        <begin position="148"/>
        <end position="227"/>
    </location>
</feature>
<dbReference type="InterPro" id="IPR018280">
    <property type="entry name" value="Ribosomal_uS3_CS"/>
</dbReference>
<dbReference type="SUPFAM" id="SSF54821">
    <property type="entry name" value="Ribosomal protein S3 C-terminal domain"/>
    <property type="match status" value="1"/>
</dbReference>
<dbReference type="InterPro" id="IPR001351">
    <property type="entry name" value="Ribosomal_uS3_C"/>
</dbReference>
<dbReference type="Gene3D" id="3.30.300.20">
    <property type="match status" value="1"/>
</dbReference>
<evidence type="ECO:0000256" key="2">
    <source>
        <dbReference type="ARBA" id="ARBA00022980"/>
    </source>
</evidence>
<dbReference type="GO" id="GO:0006412">
    <property type="term" value="P:translation"/>
    <property type="evidence" value="ECO:0007669"/>
    <property type="project" value="UniProtKB-UniRule"/>
</dbReference>
<dbReference type="EMBL" id="MK408749">
    <property type="protein sequence ID" value="QUX32844.1"/>
    <property type="molecule type" value="Genomic_DNA"/>
</dbReference>
<dbReference type="InterPro" id="IPR036419">
    <property type="entry name" value="Ribosomal_S3_C_sf"/>
</dbReference>
<dbReference type="HAMAP" id="MF_01309_B">
    <property type="entry name" value="Ribosomal_uS3_B"/>
    <property type="match status" value="1"/>
</dbReference>
<comment type="subunit">
    <text evidence="5 7">Part of the 30S ribosomal subunit.</text>
</comment>
<evidence type="ECO:0000256" key="5">
    <source>
        <dbReference type="HAMAP-Rule" id="MF_01309"/>
    </source>
</evidence>
<dbReference type="PROSITE" id="PS00548">
    <property type="entry name" value="RIBOSOMAL_S3"/>
    <property type="match status" value="1"/>
</dbReference>
<dbReference type="Pfam" id="PF00189">
    <property type="entry name" value="Ribosomal_S3_C"/>
    <property type="match status" value="1"/>
</dbReference>
<keyword evidence="7 9" id="KW-0934">Plastid</keyword>
<gene>
    <name evidence="5 9" type="primary">rps3</name>
</gene>
<keyword evidence="3 5" id="KW-0687">Ribonucleoprotein</keyword>
<evidence type="ECO:0000256" key="4">
    <source>
        <dbReference type="ARBA" id="ARBA00035154"/>
    </source>
</evidence>
<sequence>MGQKIHPLGLRLGITQEHDSKWITRETFTRWRWLMQDKAIRDFLNTNYKEALLEKIIIRRDQTALDKKSLDPINIVRVWIYAENPQALLKFGKSHSLKVISEKLRLVCTNTKLIDSWAKTPEYKILPRIYQIDSSAHKASGIARNLIEKLENRTPFRRALKRTISELQTRERKGVRIQLSGRLNGADIARVEWYKQGRVPLQTLRAQIDYVSKAAKTTHGMLGVKVWTFTGEKGSAF</sequence>
<geneLocation type="chloroplast" evidence="9"/>
<keyword evidence="2 5" id="KW-0689">Ribosomal protein</keyword>
<dbReference type="GO" id="GO:0003735">
    <property type="term" value="F:structural constituent of ribosome"/>
    <property type="evidence" value="ECO:0007669"/>
    <property type="project" value="InterPro"/>
</dbReference>
<dbReference type="InterPro" id="IPR005704">
    <property type="entry name" value="Ribosomal_uS3_bac-typ"/>
</dbReference>
<dbReference type="GO" id="GO:0022627">
    <property type="term" value="C:cytosolic small ribosomal subunit"/>
    <property type="evidence" value="ECO:0007669"/>
    <property type="project" value="TreeGrafter"/>
</dbReference>
<evidence type="ECO:0000256" key="1">
    <source>
        <dbReference type="ARBA" id="ARBA00010761"/>
    </source>
</evidence>
<dbReference type="GO" id="GO:0003723">
    <property type="term" value="F:RNA binding"/>
    <property type="evidence" value="ECO:0007669"/>
    <property type="project" value="InterPro"/>
</dbReference>
<evidence type="ECO:0000256" key="6">
    <source>
        <dbReference type="RuleBase" id="RU003624"/>
    </source>
</evidence>
<evidence type="ECO:0000256" key="3">
    <source>
        <dbReference type="ARBA" id="ARBA00023274"/>
    </source>
</evidence>
<dbReference type="SUPFAM" id="SSF54814">
    <property type="entry name" value="Prokaryotic type KH domain (KH-domain type II)"/>
    <property type="match status" value="1"/>
</dbReference>
<evidence type="ECO:0000256" key="7">
    <source>
        <dbReference type="RuleBase" id="RU003626"/>
    </source>
</evidence>
<organism evidence="9">
    <name type="scientific">Blidingia minima</name>
    <dbReference type="NCBI Taxonomy" id="63414"/>
    <lineage>
        <taxon>Eukaryota</taxon>
        <taxon>Viridiplantae</taxon>
        <taxon>Chlorophyta</taxon>
        <taxon>core chlorophytes</taxon>
        <taxon>Ulvophyceae</taxon>
        <taxon>OUU clade</taxon>
        <taxon>Ulvales</taxon>
        <taxon>Ulvaceae</taxon>
        <taxon>Blidingia</taxon>
    </lineage>
</organism>
<reference evidence="9" key="1">
    <citation type="submission" date="2019-01" db="EMBL/GenBank/DDBJ databases">
        <title>Complete Chloroplast Genome of Blidingia minima.</title>
        <authorList>
            <person name="Gao D."/>
        </authorList>
    </citation>
    <scope>NUCLEOTIDE SEQUENCE</scope>
</reference>
<dbReference type="InterPro" id="IPR057258">
    <property type="entry name" value="Ribosomal_uS3"/>
</dbReference>
<accession>A0A8E5J7D8</accession>
<dbReference type="InterPro" id="IPR009019">
    <property type="entry name" value="KH_sf_prok-type"/>
</dbReference>
<dbReference type="InterPro" id="IPR015946">
    <property type="entry name" value="KH_dom-like_a/b"/>
</dbReference>
<dbReference type="GO" id="GO:0009507">
    <property type="term" value="C:chloroplast"/>
    <property type="evidence" value="ECO:0007669"/>
    <property type="project" value="UniProtKB-SubCell"/>
</dbReference>
<dbReference type="NCBIfam" id="TIGR01009">
    <property type="entry name" value="rpsC_bact"/>
    <property type="match status" value="1"/>
</dbReference>
<protein>
    <recommendedName>
        <fullName evidence="4 5">Small ribosomal subunit protein uS3c</fullName>
    </recommendedName>
</protein>
<keyword evidence="7 9" id="KW-0150">Chloroplast</keyword>
<dbReference type="PANTHER" id="PTHR11760">
    <property type="entry name" value="30S/40S RIBOSOMAL PROTEIN S3"/>
    <property type="match status" value="1"/>
</dbReference>
<comment type="similarity">
    <text evidence="1 5 6">Belongs to the universal ribosomal protein uS3 family.</text>
</comment>
<proteinExistence type="inferred from homology"/>
<dbReference type="Gene3D" id="3.30.1140.32">
    <property type="entry name" value="Ribosomal protein S3, C-terminal domain"/>
    <property type="match status" value="1"/>
</dbReference>
<name>A0A8E5J7D8_9CHLO</name>
<comment type="subcellular location">
    <subcellularLocation>
        <location evidence="5 7">Plastid</location>
        <location evidence="5 7">Chloroplast</location>
    </subcellularLocation>
</comment>
<dbReference type="AlphaFoldDB" id="A0A8E5J7D8"/>
<dbReference type="PANTHER" id="PTHR11760:SF19">
    <property type="entry name" value="SMALL RIBOSOMAL SUBUNIT PROTEIN US3C"/>
    <property type="match status" value="1"/>
</dbReference>
<evidence type="ECO:0000313" key="9">
    <source>
        <dbReference type="EMBL" id="QUX32844.1"/>
    </source>
</evidence>
<evidence type="ECO:0000259" key="8">
    <source>
        <dbReference type="Pfam" id="PF00189"/>
    </source>
</evidence>